<name>A0AAP7DFZ8_PAEAL</name>
<dbReference type="Gene3D" id="3.40.710.10">
    <property type="entry name" value="DD-peptidase/beta-lactamase superfamily"/>
    <property type="match status" value="1"/>
</dbReference>
<dbReference type="SUPFAM" id="SSF56601">
    <property type="entry name" value="beta-lactamase/transpeptidase-like"/>
    <property type="match status" value="1"/>
</dbReference>
<evidence type="ECO:0000256" key="8">
    <source>
        <dbReference type="PIRSR" id="PIRSR618044-2"/>
    </source>
</evidence>
<evidence type="ECO:0000313" key="12">
    <source>
        <dbReference type="EMBL" id="NOJ69083.1"/>
    </source>
</evidence>
<feature type="active site" evidence="7">
    <location>
        <position position="161"/>
    </location>
</feature>
<feature type="active site" description="Acyl-ester intermediate" evidence="7">
    <location>
        <position position="106"/>
    </location>
</feature>
<keyword evidence="12" id="KW-0121">Carboxypeptidase</keyword>
<dbReference type="PRINTS" id="PR00725">
    <property type="entry name" value="DADACBPTASE1"/>
</dbReference>
<dbReference type="PANTHER" id="PTHR21581:SF33">
    <property type="entry name" value="D-ALANYL-D-ALANINE CARBOXYPEPTIDASE DACB"/>
    <property type="match status" value="1"/>
</dbReference>
<proteinExistence type="inferred from homology"/>
<evidence type="ECO:0000256" key="9">
    <source>
        <dbReference type="RuleBase" id="RU004016"/>
    </source>
</evidence>
<dbReference type="GO" id="GO:0009002">
    <property type="term" value="F:serine-type D-Ala-D-Ala carboxypeptidase activity"/>
    <property type="evidence" value="ECO:0007669"/>
    <property type="project" value="InterPro"/>
</dbReference>
<dbReference type="PANTHER" id="PTHR21581">
    <property type="entry name" value="D-ALANYL-D-ALANINE CARBOXYPEPTIDASE"/>
    <property type="match status" value="1"/>
</dbReference>
<keyword evidence="2" id="KW-0732">Signal</keyword>
<dbReference type="GO" id="GO:0071555">
    <property type="term" value="P:cell wall organization"/>
    <property type="evidence" value="ECO:0007669"/>
    <property type="project" value="UniProtKB-KW"/>
</dbReference>
<evidence type="ECO:0000256" key="1">
    <source>
        <dbReference type="ARBA" id="ARBA00007164"/>
    </source>
</evidence>
<dbReference type="GO" id="GO:0009252">
    <property type="term" value="P:peptidoglycan biosynthetic process"/>
    <property type="evidence" value="ECO:0007669"/>
    <property type="project" value="UniProtKB-KW"/>
</dbReference>
<dbReference type="GO" id="GO:0008360">
    <property type="term" value="P:regulation of cell shape"/>
    <property type="evidence" value="ECO:0007669"/>
    <property type="project" value="UniProtKB-KW"/>
</dbReference>
<protein>
    <submittedName>
        <fullName evidence="12">D-alanyl-D-alanine carboxypeptidase</fullName>
    </submittedName>
</protein>
<evidence type="ECO:0000313" key="13">
    <source>
        <dbReference type="Proteomes" id="UP000552038"/>
    </source>
</evidence>
<evidence type="ECO:0000256" key="3">
    <source>
        <dbReference type="ARBA" id="ARBA00022801"/>
    </source>
</evidence>
<dbReference type="GO" id="GO:0006508">
    <property type="term" value="P:proteolysis"/>
    <property type="evidence" value="ECO:0007669"/>
    <property type="project" value="InterPro"/>
</dbReference>
<dbReference type="InterPro" id="IPR018044">
    <property type="entry name" value="Peptidase_S11"/>
</dbReference>
<evidence type="ECO:0000256" key="4">
    <source>
        <dbReference type="ARBA" id="ARBA00022960"/>
    </source>
</evidence>
<keyword evidence="4" id="KW-0133">Cell shape</keyword>
<dbReference type="InterPro" id="IPR012338">
    <property type="entry name" value="Beta-lactam/transpept-like"/>
</dbReference>
<dbReference type="AlphaFoldDB" id="A0AAP7DFZ8"/>
<feature type="region of interest" description="Disordered" evidence="10">
    <location>
        <begin position="388"/>
        <end position="408"/>
    </location>
</feature>
<keyword evidence="12" id="KW-0645">Protease</keyword>
<feature type="active site" description="Proton acceptor" evidence="7">
    <location>
        <position position="109"/>
    </location>
</feature>
<evidence type="ECO:0000256" key="7">
    <source>
        <dbReference type="PIRSR" id="PIRSR618044-1"/>
    </source>
</evidence>
<comment type="caution">
    <text evidence="12">The sequence shown here is derived from an EMBL/GenBank/DDBJ whole genome shotgun (WGS) entry which is preliminary data.</text>
</comment>
<evidence type="ECO:0000256" key="10">
    <source>
        <dbReference type="SAM" id="MobiDB-lite"/>
    </source>
</evidence>
<evidence type="ECO:0000256" key="6">
    <source>
        <dbReference type="ARBA" id="ARBA00023316"/>
    </source>
</evidence>
<sequence>MSKLPYVGQVGKMIVLCVLLGAVLSYKSYGRMAIADPSLDSNALRSQREAVQEWSVPLQVQQQPNEAGTARISSPHTSARAAALIDVASGRMLYSHNGDKELPMASTTKVMTAIVAIEHGRLEDMVKATSRAVGKEGSSIYLRLGEEMSLNHLLYGLMLRSGNDAAVAIAEHVGGSEEGFVHLMNEKAKLLGLEHTQFLNPHGLDEKGHYTTANDLARITAYALHNPTFREIVRTRTKKAPNSIDKWDYVWGNKNKMLHLYEGADGVKTGYTKGALRCLVSSATRNGQQLVAVTLNDSRDWEDHKNMLNYGFRAYPQSKIVEQGQPIGGHPFQAAASLTYPLKTGEQSRVSAKLMVPVSGSLEGKLGHQGRLMMYLDNKAVASVNVRKMNPDPSASSQSGEAKHSSAVLSTDSGGNLLYKWMMVLKRVTGSLFGAA</sequence>
<dbReference type="EMBL" id="JABFOR010000001">
    <property type="protein sequence ID" value="NOJ69083.1"/>
    <property type="molecule type" value="Genomic_DNA"/>
</dbReference>
<gene>
    <name evidence="12" type="ORF">HMI46_00755</name>
</gene>
<reference evidence="12 13" key="1">
    <citation type="submission" date="2020-05" db="EMBL/GenBank/DDBJ databases">
        <title>Whole genome sequencing and identification of novel metabolites from Paenibacillus alvei strain JR949.</title>
        <authorList>
            <person name="Rajendhran J."/>
            <person name="Sree Pranav P."/>
            <person name="Mahalakshmi B."/>
            <person name="Karthikeyan R."/>
        </authorList>
    </citation>
    <scope>NUCLEOTIDE SEQUENCE [LARGE SCALE GENOMIC DNA]</scope>
    <source>
        <strain evidence="12 13">JR949</strain>
    </source>
</reference>
<evidence type="ECO:0000256" key="5">
    <source>
        <dbReference type="ARBA" id="ARBA00022984"/>
    </source>
</evidence>
<dbReference type="Pfam" id="PF00768">
    <property type="entry name" value="Peptidase_S11"/>
    <property type="match status" value="1"/>
</dbReference>
<keyword evidence="3" id="KW-0378">Hydrolase</keyword>
<organism evidence="12 13">
    <name type="scientific">Paenibacillus alvei</name>
    <name type="common">Bacillus alvei</name>
    <dbReference type="NCBI Taxonomy" id="44250"/>
    <lineage>
        <taxon>Bacteria</taxon>
        <taxon>Bacillati</taxon>
        <taxon>Bacillota</taxon>
        <taxon>Bacilli</taxon>
        <taxon>Bacillales</taxon>
        <taxon>Paenibacillaceae</taxon>
        <taxon>Paenibacillus</taxon>
    </lineage>
</organism>
<feature type="domain" description="Peptidase S11 D-alanyl-D-alanine carboxypeptidase A N-terminal" evidence="11">
    <location>
        <begin position="72"/>
        <end position="298"/>
    </location>
</feature>
<keyword evidence="6" id="KW-0961">Cell wall biogenesis/degradation</keyword>
<dbReference type="Proteomes" id="UP000552038">
    <property type="component" value="Unassembled WGS sequence"/>
</dbReference>
<dbReference type="InterPro" id="IPR001967">
    <property type="entry name" value="Peptidase_S11_N"/>
</dbReference>
<comment type="similarity">
    <text evidence="1 9">Belongs to the peptidase S11 family.</text>
</comment>
<accession>A0AAP7DFZ8</accession>
<evidence type="ECO:0000259" key="11">
    <source>
        <dbReference type="Pfam" id="PF00768"/>
    </source>
</evidence>
<keyword evidence="5" id="KW-0573">Peptidoglycan synthesis</keyword>
<feature type="binding site" evidence="8">
    <location>
        <position position="268"/>
    </location>
    <ligand>
        <name>substrate</name>
    </ligand>
</feature>
<dbReference type="RefSeq" id="WP_171414360.1">
    <property type="nucleotide sequence ID" value="NZ_JABFOR010000001.1"/>
</dbReference>
<evidence type="ECO:0000256" key="2">
    <source>
        <dbReference type="ARBA" id="ARBA00022729"/>
    </source>
</evidence>